<dbReference type="NCBIfam" id="TIGR01198">
    <property type="entry name" value="pgl"/>
    <property type="match status" value="1"/>
</dbReference>
<dbReference type="Gene3D" id="3.40.50.1360">
    <property type="match status" value="1"/>
</dbReference>
<dbReference type="InterPro" id="IPR006148">
    <property type="entry name" value="Glc/Gal-6P_isomerase"/>
</dbReference>
<comment type="similarity">
    <text evidence="4 7">Belongs to the glucosamine/galactosamine-6-phosphate isomerase family. 6-phosphogluconolactonase subfamily.</text>
</comment>
<dbReference type="EC" id="3.1.1.31" evidence="5 7"/>
<evidence type="ECO:0000259" key="8">
    <source>
        <dbReference type="Pfam" id="PF01182"/>
    </source>
</evidence>
<evidence type="ECO:0000256" key="6">
    <source>
        <dbReference type="ARBA" id="ARBA00020337"/>
    </source>
</evidence>
<name>A0A6P2CEB5_9NOCA</name>
<evidence type="ECO:0000256" key="7">
    <source>
        <dbReference type="RuleBase" id="RU365095"/>
    </source>
</evidence>
<evidence type="ECO:0000256" key="3">
    <source>
        <dbReference type="ARBA" id="ARBA00004961"/>
    </source>
</evidence>
<evidence type="ECO:0000313" key="10">
    <source>
        <dbReference type="Proteomes" id="UP000471120"/>
    </source>
</evidence>
<dbReference type="InterPro" id="IPR037171">
    <property type="entry name" value="NagB/RpiA_transferase-like"/>
</dbReference>
<dbReference type="AlphaFoldDB" id="A0A6P2CEB5"/>
<protein>
    <recommendedName>
        <fullName evidence="6 7">6-phosphogluconolactonase</fullName>
        <shortName evidence="7">6PGL</shortName>
        <ecNumber evidence="5 7">3.1.1.31</ecNumber>
    </recommendedName>
</protein>
<dbReference type="GO" id="GO:0005975">
    <property type="term" value="P:carbohydrate metabolic process"/>
    <property type="evidence" value="ECO:0007669"/>
    <property type="project" value="UniProtKB-UniRule"/>
</dbReference>
<dbReference type="UniPathway" id="UPA00115">
    <property type="reaction ID" value="UER00409"/>
</dbReference>
<accession>A0A6P2CEB5</accession>
<organism evidence="9 10">
    <name type="scientific">Rhodococcus rhodnii</name>
    <dbReference type="NCBI Taxonomy" id="38312"/>
    <lineage>
        <taxon>Bacteria</taxon>
        <taxon>Bacillati</taxon>
        <taxon>Actinomycetota</taxon>
        <taxon>Actinomycetes</taxon>
        <taxon>Mycobacteriales</taxon>
        <taxon>Nocardiaceae</taxon>
        <taxon>Rhodococcus</taxon>
    </lineage>
</organism>
<dbReference type="EMBL" id="QRCM01000001">
    <property type="protein sequence ID" value="TXG91104.1"/>
    <property type="molecule type" value="Genomic_DNA"/>
</dbReference>
<keyword evidence="7 9" id="KW-0378">Hydrolase</keyword>
<evidence type="ECO:0000256" key="2">
    <source>
        <dbReference type="ARBA" id="ARBA00002681"/>
    </source>
</evidence>
<dbReference type="Pfam" id="PF01182">
    <property type="entry name" value="Glucosamine_iso"/>
    <property type="match status" value="1"/>
</dbReference>
<comment type="caution">
    <text evidence="9">The sequence shown here is derived from an EMBL/GenBank/DDBJ whole genome shotgun (WGS) entry which is preliminary data.</text>
</comment>
<comment type="pathway">
    <text evidence="3 7">Carbohydrate degradation; pentose phosphate pathway; D-ribulose 5-phosphate from D-glucose 6-phosphate (oxidative stage): step 2/3.</text>
</comment>
<dbReference type="Proteomes" id="UP000471120">
    <property type="component" value="Unassembled WGS sequence"/>
</dbReference>
<dbReference type="GO" id="GO:0006098">
    <property type="term" value="P:pentose-phosphate shunt"/>
    <property type="evidence" value="ECO:0007669"/>
    <property type="project" value="UniProtKB-UniPathway"/>
</dbReference>
<evidence type="ECO:0000313" key="9">
    <source>
        <dbReference type="EMBL" id="TXG91104.1"/>
    </source>
</evidence>
<dbReference type="InterPro" id="IPR005900">
    <property type="entry name" value="6-phosphogluconolactonase_DevB"/>
</dbReference>
<dbReference type="InterPro" id="IPR039104">
    <property type="entry name" value="6PGL"/>
</dbReference>
<comment type="catalytic activity">
    <reaction evidence="1 7">
        <text>6-phospho-D-glucono-1,5-lactone + H2O = 6-phospho-D-gluconate + H(+)</text>
        <dbReference type="Rhea" id="RHEA:12556"/>
        <dbReference type="ChEBI" id="CHEBI:15377"/>
        <dbReference type="ChEBI" id="CHEBI:15378"/>
        <dbReference type="ChEBI" id="CHEBI:57955"/>
        <dbReference type="ChEBI" id="CHEBI:58759"/>
        <dbReference type="EC" id="3.1.1.31"/>
    </reaction>
</comment>
<feature type="domain" description="Glucosamine/galactosamine-6-phosphate isomerase" evidence="8">
    <location>
        <begin position="10"/>
        <end position="233"/>
    </location>
</feature>
<gene>
    <name evidence="7 9" type="primary">pgl</name>
    <name evidence="9" type="ORF">DW322_13850</name>
</gene>
<evidence type="ECO:0000256" key="1">
    <source>
        <dbReference type="ARBA" id="ARBA00000832"/>
    </source>
</evidence>
<proteinExistence type="inferred from homology"/>
<dbReference type="PANTHER" id="PTHR11054:SF0">
    <property type="entry name" value="6-PHOSPHOGLUCONOLACTONASE"/>
    <property type="match status" value="1"/>
</dbReference>
<dbReference type="SUPFAM" id="SSF100950">
    <property type="entry name" value="NagB/RpiA/CoA transferase-like"/>
    <property type="match status" value="1"/>
</dbReference>
<evidence type="ECO:0000256" key="4">
    <source>
        <dbReference type="ARBA" id="ARBA00010662"/>
    </source>
</evidence>
<reference evidence="9 10" key="1">
    <citation type="submission" date="2018-07" db="EMBL/GenBank/DDBJ databases">
        <title>Genome sequence of Rhodococcus rhodnii ATCC 35071 from Rhodnius prolixus.</title>
        <authorList>
            <person name="Patel V."/>
            <person name="Vogel K.J."/>
        </authorList>
    </citation>
    <scope>NUCLEOTIDE SEQUENCE [LARGE SCALE GENOMIC DNA]</scope>
    <source>
        <strain evidence="9 10">ATCC 35071</strain>
    </source>
</reference>
<dbReference type="PANTHER" id="PTHR11054">
    <property type="entry name" value="6-PHOSPHOGLUCONOLACTONASE"/>
    <property type="match status" value="1"/>
</dbReference>
<evidence type="ECO:0000256" key="5">
    <source>
        <dbReference type="ARBA" id="ARBA00013198"/>
    </source>
</evidence>
<dbReference type="CDD" id="cd01400">
    <property type="entry name" value="6PGL"/>
    <property type="match status" value="1"/>
</dbReference>
<dbReference type="RefSeq" id="WP_010838917.1">
    <property type="nucleotide sequence ID" value="NZ_QRCM01000001.1"/>
</dbReference>
<comment type="function">
    <text evidence="2 7">Hydrolysis of 6-phosphogluconolactone to 6-phosphogluconate.</text>
</comment>
<sequence length="246" mass="26202">MTVRIEVFDDLDAVAQAAGKRLVEKIAAVQAERGVCSIVLTGGSAGIAVLDHVRRSQSDVDWRHVDIYWGDERFVPEDDGDRNELQARRALLEHIDVDPDRVHPMPAAGGEFGDDAEAAARAYGELLARRGDPAPEFDVHLLGMGPDGHIESLFPGHAALDEQTAAVVAVHDSPKPPPVRITLTYPALRNVDEVWFLVTGSDKAAPAAAAIGGDADVHEVPAAGARGRSATVWFLDTAAASELPES</sequence>
<dbReference type="GO" id="GO:0017057">
    <property type="term" value="F:6-phosphogluconolactonase activity"/>
    <property type="evidence" value="ECO:0007669"/>
    <property type="project" value="UniProtKB-UniRule"/>
</dbReference>